<evidence type="ECO:0000256" key="14">
    <source>
        <dbReference type="ARBA" id="ARBA00038949"/>
    </source>
</evidence>
<sequence>MAPPTSNIGRAMDLISDHSNKLQVLADRLENFEKEYKTEIHSIKEQVYDLKLGKIPNGNKKDARSVTTPTLFNASNLQIPVLIIACDRVTVSRAIDSVLRHKPQNKKFPVIVSQDCGNEQTSKVIDSYQDKLTHIMQPDTSVIAVPAAEKRMAGYYKISRHYRWALSQVFDVYGYKLAIIIEDDLEVSSDFFTYMEATSPLLLSDPTLLCVSAWNDNGKKDLIDSSRNDLLYRSDFFPGLGWMLTADLWHELKPKWPSSYWDDWLRLNEQRKGRSCIRPEISRTQTFGRVGVSKGQYYDKHLKFIQANDKSYPFKTSNLTYLLKENYDRYFVDRIKNLPSISPNDILASHAKEVTIQYSDEKEFVKLAKKLGLMSDTKDGVPRTSYKGIVTFYKNDCRMHLIPTALR</sequence>
<dbReference type="GO" id="GO:0000139">
    <property type="term" value="C:Golgi membrane"/>
    <property type="evidence" value="ECO:0007669"/>
    <property type="project" value="UniProtKB-SubCell"/>
</dbReference>
<comment type="cofactor">
    <cofactor evidence="17">
        <name>Mn(2+)</name>
        <dbReference type="ChEBI" id="CHEBI:29035"/>
    </cofactor>
    <text evidence="17">The cofactor is mostly bound to the substrate.</text>
</comment>
<dbReference type="InParanoid" id="A0A1X7VVT1"/>
<keyword evidence="6" id="KW-0812">Transmembrane</keyword>
<comment type="similarity">
    <text evidence="3 17">Belongs to the glycosyltransferase 13 family.</text>
</comment>
<evidence type="ECO:0000256" key="12">
    <source>
        <dbReference type="ARBA" id="ARBA00023211"/>
    </source>
</evidence>
<keyword evidence="12 17" id="KW-0464">Manganese</keyword>
<evidence type="ECO:0000256" key="9">
    <source>
        <dbReference type="ARBA" id="ARBA00022989"/>
    </source>
</evidence>
<evidence type="ECO:0000256" key="13">
    <source>
        <dbReference type="ARBA" id="ARBA00037706"/>
    </source>
</evidence>
<evidence type="ECO:0000256" key="4">
    <source>
        <dbReference type="ARBA" id="ARBA00022676"/>
    </source>
</evidence>
<evidence type="ECO:0000256" key="8">
    <source>
        <dbReference type="ARBA" id="ARBA00022968"/>
    </source>
</evidence>
<dbReference type="EnsemblMetazoa" id="Aqu2.1.43513_001">
    <property type="protein sequence ID" value="Aqu2.1.43513_001"/>
    <property type="gene ID" value="Aqu2.1.43513"/>
</dbReference>
<evidence type="ECO:0000256" key="3">
    <source>
        <dbReference type="ARBA" id="ARBA00006492"/>
    </source>
</evidence>
<evidence type="ECO:0000256" key="15">
    <source>
        <dbReference type="ARBA" id="ARBA00041712"/>
    </source>
</evidence>
<evidence type="ECO:0000256" key="16">
    <source>
        <dbReference type="ARBA" id="ARBA00049421"/>
    </source>
</evidence>
<keyword evidence="9" id="KW-1133">Transmembrane helix</keyword>
<evidence type="ECO:0000256" key="7">
    <source>
        <dbReference type="ARBA" id="ARBA00022723"/>
    </source>
</evidence>
<keyword evidence="7 17" id="KW-0479">Metal-binding</keyword>
<name>A0A1X7VVT1_AMPQE</name>
<reference evidence="18" key="1">
    <citation type="submission" date="2017-05" db="UniProtKB">
        <authorList>
            <consortium name="EnsemblMetazoa"/>
        </authorList>
    </citation>
    <scope>IDENTIFICATION</scope>
</reference>
<proteinExistence type="inferred from homology"/>
<dbReference type="PANTHER" id="PTHR10468:SF0">
    <property type="entry name" value="ALPHA-1,3-MANNOSYL-GLYCOPROTEIN 2-BETA-N-ACETYLGLUCOSAMINYLTRANSFERASE"/>
    <property type="match status" value="1"/>
</dbReference>
<protein>
    <recommendedName>
        <fullName evidence="14 17">Alpha-1,3-mannosyl-glycoprotein 2-beta-N-acetylglucosaminyltransferase</fullName>
        <shortName evidence="17">GNT-I</shortName>
        <shortName evidence="17">GlcNAc-T I</shortName>
        <ecNumber evidence="14 17">2.4.1.101</ecNumber>
    </recommendedName>
    <alternativeName>
        <fullName evidence="15 17">N-glycosyl-oligosaccharide-glycoprotein N-acetylglucosaminyltransferase I</fullName>
    </alternativeName>
</protein>
<dbReference type="InterPro" id="IPR004139">
    <property type="entry name" value="Glyco_trans_13"/>
</dbReference>
<dbReference type="SUPFAM" id="SSF53448">
    <property type="entry name" value="Nucleotide-diphospho-sugar transferases"/>
    <property type="match status" value="1"/>
</dbReference>
<evidence type="ECO:0000256" key="2">
    <source>
        <dbReference type="ARBA" id="ARBA00004922"/>
    </source>
</evidence>
<keyword evidence="4 17" id="KW-0328">Glycosyltransferase</keyword>
<keyword evidence="11" id="KW-0472">Membrane</keyword>
<keyword evidence="5" id="KW-0808">Transferase</keyword>
<dbReference type="GO" id="GO:0003827">
    <property type="term" value="F:alpha-1,3-mannosylglycoprotein 2-beta-N-acetylglucosaminyltransferase activity"/>
    <property type="evidence" value="ECO:0007669"/>
    <property type="project" value="UniProtKB-UniRule"/>
</dbReference>
<evidence type="ECO:0000256" key="11">
    <source>
        <dbReference type="ARBA" id="ARBA00023136"/>
    </source>
</evidence>
<dbReference type="AlphaFoldDB" id="A0A1X7VVT1"/>
<accession>A0A1X7VVT1</accession>
<dbReference type="Pfam" id="PF03071">
    <property type="entry name" value="GNT-I"/>
    <property type="match status" value="1"/>
</dbReference>
<dbReference type="UniPathway" id="UPA00378"/>
<evidence type="ECO:0000256" key="5">
    <source>
        <dbReference type="ARBA" id="ARBA00022679"/>
    </source>
</evidence>
<dbReference type="FunFam" id="3.90.550.10:FF:000055">
    <property type="entry name" value="Alpha-1,3-mannosyl-glycoprotein 2-beta-N-acetylglucosaminyltransferase"/>
    <property type="match status" value="1"/>
</dbReference>
<dbReference type="OMA" id="DSFKMLA"/>
<dbReference type="Gene3D" id="3.10.180.20">
    <property type="entry name" value="N-Acetylglucosaminyltransferase I, Domain 2"/>
    <property type="match status" value="1"/>
</dbReference>
<comment type="pathway">
    <text evidence="2 17">Protein modification; protein glycosylation.</text>
</comment>
<evidence type="ECO:0000256" key="17">
    <source>
        <dbReference type="RuleBase" id="RU368119"/>
    </source>
</evidence>
<dbReference type="GO" id="GO:0030145">
    <property type="term" value="F:manganese ion binding"/>
    <property type="evidence" value="ECO:0007669"/>
    <property type="project" value="UniProtKB-UniRule"/>
</dbReference>
<dbReference type="EC" id="2.4.1.101" evidence="14 17"/>
<evidence type="ECO:0000256" key="10">
    <source>
        <dbReference type="ARBA" id="ARBA00023034"/>
    </source>
</evidence>
<dbReference type="OrthoDB" id="440755at2759"/>
<dbReference type="GO" id="GO:0006487">
    <property type="term" value="P:protein N-linked glycosylation"/>
    <property type="evidence" value="ECO:0007669"/>
    <property type="project" value="TreeGrafter"/>
</dbReference>
<dbReference type="PANTHER" id="PTHR10468">
    <property type="entry name" value="PROTEIN O-LINKED-MANNOSE BETA-1,2-N-ACETYLGLUCOSAMINYLTRANSFERASE 1/ALPHA-1,3-MANNOSYL-GLYCOPROTEIN 2-BETA-N-ACETYLGLUCOSAMINYLTRANSFERASE"/>
    <property type="match status" value="1"/>
</dbReference>
<comment type="catalytic activity">
    <reaction evidence="16 17">
        <text>N(4)-(alpha-D-Man-(1-&gt;3)-[alpha-D-Man-(1-&gt;3)-[alpha-D-Man-(1-&gt;6)]-alpha-D-Man-(1-&gt;6)]-beta-D-Man-(1-&gt;4)-beta-D-GlcNAc-(1-&gt;4)-beta-D-GlcNAc)-L-asparaginyl-[protein] (N-glucan mannose isomer 5A1,2) + UDP-N-acetyl-alpha-D-glucosamine = N(4)-{beta-D-GlcNAc-(1-&gt;2)-alpha-D-Man-(1-&gt;3)-[alpha-D-Man-(1-&gt;3)-[alpha-D-Man-(1-&gt;6)]-alpha-D-Man-(1-&gt;6)]-beta-D-Man-(1-&gt;4)-beta-D-GlcNAc-(1-&gt;4)-beta-D-GlcNAc}-L-asparaginyl-[protein] + UDP + H(+)</text>
        <dbReference type="Rhea" id="RHEA:11456"/>
        <dbReference type="Rhea" id="RHEA-COMP:14367"/>
        <dbReference type="Rhea" id="RHEA-COMP:14368"/>
        <dbReference type="ChEBI" id="CHEBI:15378"/>
        <dbReference type="ChEBI" id="CHEBI:57705"/>
        <dbReference type="ChEBI" id="CHEBI:58223"/>
        <dbReference type="ChEBI" id="CHEBI:59087"/>
        <dbReference type="ChEBI" id="CHEBI:60625"/>
        <dbReference type="EC" id="2.4.1.101"/>
    </reaction>
</comment>
<dbReference type="InterPro" id="IPR029044">
    <property type="entry name" value="Nucleotide-diphossugar_trans"/>
</dbReference>
<comment type="function">
    <text evidence="13 17">Initiates complex N-linked carbohydrate formation. Essential for the conversion of high-mannose to hybrid and complex N-glycans.</text>
</comment>
<dbReference type="InterPro" id="IPR052261">
    <property type="entry name" value="Glycosyltransferase_13"/>
</dbReference>
<organism evidence="18">
    <name type="scientific">Amphimedon queenslandica</name>
    <name type="common">Sponge</name>
    <dbReference type="NCBI Taxonomy" id="400682"/>
    <lineage>
        <taxon>Eukaryota</taxon>
        <taxon>Metazoa</taxon>
        <taxon>Porifera</taxon>
        <taxon>Demospongiae</taxon>
        <taxon>Heteroscleromorpha</taxon>
        <taxon>Haplosclerida</taxon>
        <taxon>Niphatidae</taxon>
        <taxon>Amphimedon</taxon>
    </lineage>
</organism>
<evidence type="ECO:0000313" key="18">
    <source>
        <dbReference type="EnsemblMetazoa" id="Aqu2.1.43513_001"/>
    </source>
</evidence>
<keyword evidence="8 17" id="KW-0735">Signal-anchor</keyword>
<evidence type="ECO:0000256" key="6">
    <source>
        <dbReference type="ARBA" id="ARBA00022692"/>
    </source>
</evidence>
<keyword evidence="10 17" id="KW-0333">Golgi apparatus</keyword>
<dbReference type="Gene3D" id="3.90.550.10">
    <property type="entry name" value="Spore Coat Polysaccharide Biosynthesis Protein SpsA, Chain A"/>
    <property type="match status" value="1"/>
</dbReference>
<dbReference type="STRING" id="400682.A0A1X7VVT1"/>
<evidence type="ECO:0000256" key="1">
    <source>
        <dbReference type="ARBA" id="ARBA00004323"/>
    </source>
</evidence>
<dbReference type="eggNOG" id="KOG1413">
    <property type="taxonomic scope" value="Eukaryota"/>
</dbReference>
<comment type="subcellular location">
    <subcellularLocation>
        <location evidence="1 17">Golgi apparatus membrane</location>
        <topology evidence="1 17">Single-pass type II membrane protein</topology>
    </subcellularLocation>
</comment>